<dbReference type="EMBL" id="JABSTR010000011">
    <property type="protein sequence ID" value="KAH9381183.1"/>
    <property type="molecule type" value="Genomic_DNA"/>
</dbReference>
<evidence type="ECO:0000256" key="5">
    <source>
        <dbReference type="ARBA" id="ARBA00022989"/>
    </source>
</evidence>
<evidence type="ECO:0000256" key="9">
    <source>
        <dbReference type="SAM" id="Phobius"/>
    </source>
</evidence>
<keyword evidence="7" id="KW-0325">Glycoprotein</keyword>
<dbReference type="Proteomes" id="UP000821853">
    <property type="component" value="Chromosome 9"/>
</dbReference>
<keyword evidence="11" id="KW-1185">Reference proteome</keyword>
<evidence type="ECO:0000256" key="6">
    <source>
        <dbReference type="ARBA" id="ARBA00023136"/>
    </source>
</evidence>
<dbReference type="OrthoDB" id="6160056at2759"/>
<dbReference type="Pfam" id="PF05283">
    <property type="entry name" value="MGC-24"/>
    <property type="match status" value="1"/>
</dbReference>
<gene>
    <name evidence="10" type="ORF">HPB48_003160</name>
</gene>
<evidence type="ECO:0000256" key="4">
    <source>
        <dbReference type="ARBA" id="ARBA00022729"/>
    </source>
</evidence>
<dbReference type="PANTHER" id="PTHR11337:SF8">
    <property type="entry name" value="VISGUN, ISOFORM E"/>
    <property type="match status" value="1"/>
</dbReference>
<comment type="similarity">
    <text evidence="2">Belongs to the CD164 family.</text>
</comment>
<keyword evidence="3 9" id="KW-0812">Transmembrane</keyword>
<comment type="subcellular location">
    <subcellularLocation>
        <location evidence="1">Membrane</location>
        <topology evidence="1">Single-pass type I membrane protein</topology>
    </subcellularLocation>
</comment>
<feature type="transmembrane region" description="Helical" evidence="9">
    <location>
        <begin position="187"/>
        <end position="207"/>
    </location>
</feature>
<evidence type="ECO:0000256" key="3">
    <source>
        <dbReference type="ARBA" id="ARBA00022692"/>
    </source>
</evidence>
<evidence type="ECO:0000313" key="11">
    <source>
        <dbReference type="Proteomes" id="UP000821853"/>
    </source>
</evidence>
<evidence type="ECO:0000313" key="10">
    <source>
        <dbReference type="EMBL" id="KAH9381183.1"/>
    </source>
</evidence>
<dbReference type="GO" id="GO:0016020">
    <property type="term" value="C:membrane"/>
    <property type="evidence" value="ECO:0007669"/>
    <property type="project" value="UniProtKB-SubCell"/>
</dbReference>
<accession>A0A9J6H393</accession>
<evidence type="ECO:0000256" key="1">
    <source>
        <dbReference type="ARBA" id="ARBA00004479"/>
    </source>
</evidence>
<feature type="region of interest" description="Disordered" evidence="8">
    <location>
        <begin position="129"/>
        <end position="180"/>
    </location>
</feature>
<dbReference type="GO" id="GO:0031410">
    <property type="term" value="C:cytoplasmic vesicle"/>
    <property type="evidence" value="ECO:0007669"/>
    <property type="project" value="TreeGrafter"/>
</dbReference>
<evidence type="ECO:0000256" key="8">
    <source>
        <dbReference type="SAM" id="MobiDB-lite"/>
    </source>
</evidence>
<name>A0A9J6H393_HAELO</name>
<evidence type="ECO:0008006" key="12">
    <source>
        <dbReference type="Google" id="ProtNLM"/>
    </source>
</evidence>
<protein>
    <recommendedName>
        <fullName evidence="12">Mucin core protein</fullName>
    </recommendedName>
</protein>
<dbReference type="AlphaFoldDB" id="A0A9J6H393"/>
<evidence type="ECO:0000256" key="2">
    <source>
        <dbReference type="ARBA" id="ARBA00005341"/>
    </source>
</evidence>
<keyword evidence="5 9" id="KW-1133">Transmembrane helix</keyword>
<comment type="caution">
    <text evidence="10">The sequence shown here is derived from an EMBL/GenBank/DDBJ whole genome shotgun (WGS) entry which is preliminary data.</text>
</comment>
<dbReference type="InterPro" id="IPR007947">
    <property type="entry name" value="CD164_MGC24"/>
</dbReference>
<dbReference type="VEuPathDB" id="VectorBase:HLOH_042500"/>
<keyword evidence="4" id="KW-0732">Signal</keyword>
<proteinExistence type="inferred from homology"/>
<organism evidence="10 11">
    <name type="scientific">Haemaphysalis longicornis</name>
    <name type="common">Bush tick</name>
    <dbReference type="NCBI Taxonomy" id="44386"/>
    <lineage>
        <taxon>Eukaryota</taxon>
        <taxon>Metazoa</taxon>
        <taxon>Ecdysozoa</taxon>
        <taxon>Arthropoda</taxon>
        <taxon>Chelicerata</taxon>
        <taxon>Arachnida</taxon>
        <taxon>Acari</taxon>
        <taxon>Parasitiformes</taxon>
        <taxon>Ixodida</taxon>
        <taxon>Ixodoidea</taxon>
        <taxon>Ixodidae</taxon>
        <taxon>Haemaphysalinae</taxon>
        <taxon>Haemaphysalis</taxon>
    </lineage>
</organism>
<keyword evidence="6 9" id="KW-0472">Membrane</keyword>
<sequence length="221" mass="24047">MAKACLLTQRHCTVVAAVPITPAALAARMRSCGRTVLSGLAALRKSIRSVACDVRKTSASPTVPVTNIAANIGFYSRIIPPRFPSDADNEASSCSSAVVRAVGRGTLRRPHWHNNQQFFYHRQPFSHNYDHPNTTTAAPQPSTMSPQPQTTTVHPNTTTPVPSTTHLPTTAVPPTSAPPEERHFDTLSFLGGIILTLGGLAIFYVGFKFYKARTERNYHTL</sequence>
<dbReference type="PANTHER" id="PTHR11337">
    <property type="entry name" value="MUCIN/PORIMIN"/>
    <property type="match status" value="1"/>
</dbReference>
<reference evidence="10 11" key="1">
    <citation type="journal article" date="2020" name="Cell">
        <title>Large-Scale Comparative Analyses of Tick Genomes Elucidate Their Genetic Diversity and Vector Capacities.</title>
        <authorList>
            <consortium name="Tick Genome and Microbiome Consortium (TIGMIC)"/>
            <person name="Jia N."/>
            <person name="Wang J."/>
            <person name="Shi W."/>
            <person name="Du L."/>
            <person name="Sun Y."/>
            <person name="Zhan W."/>
            <person name="Jiang J.F."/>
            <person name="Wang Q."/>
            <person name="Zhang B."/>
            <person name="Ji P."/>
            <person name="Bell-Sakyi L."/>
            <person name="Cui X.M."/>
            <person name="Yuan T.T."/>
            <person name="Jiang B.G."/>
            <person name="Yang W.F."/>
            <person name="Lam T.T."/>
            <person name="Chang Q.C."/>
            <person name="Ding S.J."/>
            <person name="Wang X.J."/>
            <person name="Zhu J.G."/>
            <person name="Ruan X.D."/>
            <person name="Zhao L."/>
            <person name="Wei J.T."/>
            <person name="Ye R.Z."/>
            <person name="Que T.C."/>
            <person name="Du C.H."/>
            <person name="Zhou Y.H."/>
            <person name="Cheng J.X."/>
            <person name="Dai P.F."/>
            <person name="Guo W.B."/>
            <person name="Han X.H."/>
            <person name="Huang E.J."/>
            <person name="Li L.F."/>
            <person name="Wei W."/>
            <person name="Gao Y.C."/>
            <person name="Liu J.Z."/>
            <person name="Shao H.Z."/>
            <person name="Wang X."/>
            <person name="Wang C.C."/>
            <person name="Yang T.C."/>
            <person name="Huo Q.B."/>
            <person name="Li W."/>
            <person name="Chen H.Y."/>
            <person name="Chen S.E."/>
            <person name="Zhou L.G."/>
            <person name="Ni X.B."/>
            <person name="Tian J.H."/>
            <person name="Sheng Y."/>
            <person name="Liu T."/>
            <person name="Pan Y.S."/>
            <person name="Xia L.Y."/>
            <person name="Li J."/>
            <person name="Zhao F."/>
            <person name="Cao W.C."/>
        </authorList>
    </citation>
    <scope>NUCLEOTIDE SEQUENCE [LARGE SCALE GENOMIC DNA]</scope>
    <source>
        <strain evidence="10">HaeL-2018</strain>
    </source>
</reference>
<feature type="compositionally biased region" description="Low complexity" evidence="8">
    <location>
        <begin position="139"/>
        <end position="174"/>
    </location>
</feature>
<evidence type="ECO:0000256" key="7">
    <source>
        <dbReference type="ARBA" id="ARBA00023180"/>
    </source>
</evidence>